<gene>
    <name evidence="2" type="ORF">GWR21_29680</name>
</gene>
<dbReference type="NCBIfam" id="NF047658">
    <property type="entry name" value="HYC_CC_PP"/>
    <property type="match status" value="1"/>
</dbReference>
<dbReference type="Pfam" id="PF26622">
    <property type="entry name" value="DUF8199"/>
    <property type="match status" value="1"/>
</dbReference>
<evidence type="ECO:0000256" key="1">
    <source>
        <dbReference type="SAM" id="SignalP"/>
    </source>
</evidence>
<reference evidence="2 3" key="1">
    <citation type="submission" date="2020-01" db="EMBL/GenBank/DDBJ databases">
        <title>Complete genome sequence of Chitinophaga sp. H33E-04 isolated from quinoa roots.</title>
        <authorList>
            <person name="Weon H.-Y."/>
            <person name="Lee S.A."/>
        </authorList>
    </citation>
    <scope>NUCLEOTIDE SEQUENCE [LARGE SCALE GENOMIC DNA]</scope>
    <source>
        <strain evidence="2 3">H33E-04</strain>
    </source>
</reference>
<evidence type="ECO:0008006" key="4">
    <source>
        <dbReference type="Google" id="ProtNLM"/>
    </source>
</evidence>
<keyword evidence="3" id="KW-1185">Reference proteome</keyword>
<dbReference type="Proteomes" id="UP000476411">
    <property type="component" value="Chromosome"/>
</dbReference>
<keyword evidence="1" id="KW-0732">Signal</keyword>
<dbReference type="EMBL" id="CP048113">
    <property type="protein sequence ID" value="QHS63601.1"/>
    <property type="molecule type" value="Genomic_DNA"/>
</dbReference>
<evidence type="ECO:0000313" key="3">
    <source>
        <dbReference type="Proteomes" id="UP000476411"/>
    </source>
</evidence>
<accession>A0A6B9ZPM0</accession>
<proteinExistence type="predicted"/>
<feature type="chain" id="PRO_5025384322" description="Membrane or secreted protein" evidence="1">
    <location>
        <begin position="23"/>
        <end position="134"/>
    </location>
</feature>
<sequence>MKKVLALILAVFYMATSTGATLHVHYCMGKLVDVQLWKSDVKKSCSKCGTESGKKNCVRKCCKDTHKTVKLEKDQKTAERMVEAMQFTALVTPVDYIALSPVFTSSIVEEYPVSNAPPRSSKIQLHILHCLFLI</sequence>
<organism evidence="2 3">
    <name type="scientific">Chitinophaga agri</name>
    <dbReference type="NCBI Taxonomy" id="2703787"/>
    <lineage>
        <taxon>Bacteria</taxon>
        <taxon>Pseudomonadati</taxon>
        <taxon>Bacteroidota</taxon>
        <taxon>Chitinophagia</taxon>
        <taxon>Chitinophagales</taxon>
        <taxon>Chitinophagaceae</taxon>
        <taxon>Chitinophaga</taxon>
    </lineage>
</organism>
<evidence type="ECO:0000313" key="2">
    <source>
        <dbReference type="EMBL" id="QHS63601.1"/>
    </source>
</evidence>
<dbReference type="KEGG" id="chih:GWR21_29680"/>
<name>A0A6B9ZPM0_9BACT</name>
<protein>
    <recommendedName>
        <fullName evidence="4">Membrane or secreted protein</fullName>
    </recommendedName>
</protein>
<dbReference type="InterPro" id="IPR058512">
    <property type="entry name" value="DUF8199"/>
</dbReference>
<feature type="signal peptide" evidence="1">
    <location>
        <begin position="1"/>
        <end position="22"/>
    </location>
</feature>
<dbReference type="RefSeq" id="WP_162335317.1">
    <property type="nucleotide sequence ID" value="NZ_CP048113.1"/>
</dbReference>
<dbReference type="InterPro" id="IPR058060">
    <property type="entry name" value="HYC_CC_PP"/>
</dbReference>
<dbReference type="AlphaFoldDB" id="A0A6B9ZPM0"/>